<dbReference type="Proteomes" id="UP001253193">
    <property type="component" value="Unassembled WGS sequence"/>
</dbReference>
<protein>
    <submittedName>
        <fullName evidence="1">Uncharacterized protein</fullName>
    </submittedName>
</protein>
<proteinExistence type="predicted"/>
<organism evidence="1 2">
    <name type="scientific">Vibrio parahaemolyticus</name>
    <dbReference type="NCBI Taxonomy" id="670"/>
    <lineage>
        <taxon>Bacteria</taxon>
        <taxon>Pseudomonadati</taxon>
        <taxon>Pseudomonadota</taxon>
        <taxon>Gammaproteobacteria</taxon>
        <taxon>Vibrionales</taxon>
        <taxon>Vibrionaceae</taxon>
        <taxon>Vibrio</taxon>
    </lineage>
</organism>
<dbReference type="RefSeq" id="WP_311019938.1">
    <property type="nucleotide sequence ID" value="NZ_JAUHGG010000003.1"/>
</dbReference>
<evidence type="ECO:0000313" key="1">
    <source>
        <dbReference type="EMBL" id="MDS1821101.1"/>
    </source>
</evidence>
<sequence length="161" mass="17805">MSISTTHLTSVNPQSDYAAGRVDCSYPCPVVANTIQELALFEVSDHAATCVSISLDNKFHSGYMGENMVYVPASIGSITENDFNTCRGKMNESYLDGEISFRATKRCLYDEIYHRSADSVTNLLLKLAADQVKGTILVVFKSYPNGTKCWAEEHAVFRICL</sequence>
<comment type="caution">
    <text evidence="1">The sequence shown here is derived from an EMBL/GenBank/DDBJ whole genome shotgun (WGS) entry which is preliminary data.</text>
</comment>
<name>A0AAW8PYK4_VIBPH</name>
<evidence type="ECO:0000313" key="2">
    <source>
        <dbReference type="Proteomes" id="UP001253193"/>
    </source>
</evidence>
<dbReference type="EMBL" id="JAUHGG010000003">
    <property type="protein sequence ID" value="MDS1821101.1"/>
    <property type="molecule type" value="Genomic_DNA"/>
</dbReference>
<reference evidence="1" key="1">
    <citation type="submission" date="2023-06" db="EMBL/GenBank/DDBJ databases">
        <title>Genomic Diversity of Vibrio spp. and Metagenomic Analysis of Pathogens in Florida Gulf Coastal Waters Following Hurricane Ian.</title>
        <authorList>
            <person name="Brumfield K.D."/>
        </authorList>
    </citation>
    <scope>NUCLEOTIDE SEQUENCE</scope>
    <source>
        <strain evidence="1">WBS2B-138</strain>
    </source>
</reference>
<accession>A0AAW8PYK4</accession>
<gene>
    <name evidence="1" type="ORF">QX249_10555</name>
</gene>
<dbReference type="AlphaFoldDB" id="A0AAW8PYK4"/>